<dbReference type="EMBL" id="LN679127">
    <property type="protein sequence ID" value="CEL57110.1"/>
    <property type="molecule type" value="Genomic_DNA"/>
</dbReference>
<accession>A0A0B7FHL5</accession>
<evidence type="ECO:0000313" key="2">
    <source>
        <dbReference type="Proteomes" id="UP000059188"/>
    </source>
</evidence>
<gene>
    <name evidence="1" type="ORF">RSOLAG1IB_08342</name>
</gene>
<name>A0A0B7FHL5_THACB</name>
<dbReference type="Proteomes" id="UP000059188">
    <property type="component" value="Unassembled WGS sequence"/>
</dbReference>
<proteinExistence type="predicted"/>
<reference evidence="1 2" key="1">
    <citation type="submission" date="2014-11" db="EMBL/GenBank/DDBJ databases">
        <authorList>
            <person name="Wibberg Daniel"/>
        </authorList>
    </citation>
    <scope>NUCLEOTIDE SEQUENCE [LARGE SCALE GENOMIC DNA]</scope>
    <source>
        <strain evidence="1">Rhizoctonia solani AG1-IB 7/3/14</strain>
    </source>
</reference>
<evidence type="ECO:0000313" key="1">
    <source>
        <dbReference type="EMBL" id="CEL57110.1"/>
    </source>
</evidence>
<sequence>MHGPLFISFVNITRFVGIIKDVNWGVKSPQWKTTDVELAQFFQIKTSLWASPPQQISAVLRTTRAPATYRAPEVLAVNTTCSGPLPLGT</sequence>
<keyword evidence="2" id="KW-1185">Reference proteome</keyword>
<protein>
    <submittedName>
        <fullName evidence="1">Uncharacterized protein</fullName>
    </submittedName>
</protein>
<dbReference type="AlphaFoldDB" id="A0A0B7FHL5"/>
<organism evidence="1 2">
    <name type="scientific">Thanatephorus cucumeris (strain AG1-IB / isolate 7/3/14)</name>
    <name type="common">Lettuce bottom rot fungus</name>
    <name type="synonym">Rhizoctonia solani</name>
    <dbReference type="NCBI Taxonomy" id="1108050"/>
    <lineage>
        <taxon>Eukaryota</taxon>
        <taxon>Fungi</taxon>
        <taxon>Dikarya</taxon>
        <taxon>Basidiomycota</taxon>
        <taxon>Agaricomycotina</taxon>
        <taxon>Agaricomycetes</taxon>
        <taxon>Cantharellales</taxon>
        <taxon>Ceratobasidiaceae</taxon>
        <taxon>Rhizoctonia</taxon>
        <taxon>Rhizoctonia solani AG-1</taxon>
    </lineage>
</organism>